<comment type="subcellular location">
    <subcellularLocation>
        <location evidence="6">Cell membrane</location>
        <topology evidence="6">Multi-pass membrane protein</topology>
    </subcellularLocation>
    <subcellularLocation>
        <location evidence="1">Membrane</location>
        <topology evidence="1">Multi-pass membrane protein</topology>
    </subcellularLocation>
</comment>
<dbReference type="PANTHER" id="PTHR43701:SF2">
    <property type="entry name" value="MEMBRANE TRANSPORTER PROTEIN YJNA-RELATED"/>
    <property type="match status" value="1"/>
</dbReference>
<dbReference type="EMBL" id="JBHSJC010000001">
    <property type="protein sequence ID" value="MFC4827531.1"/>
    <property type="molecule type" value="Genomic_DNA"/>
</dbReference>
<evidence type="ECO:0000313" key="8">
    <source>
        <dbReference type="Proteomes" id="UP001595960"/>
    </source>
</evidence>
<comment type="caution">
    <text evidence="7">The sequence shown here is derived from an EMBL/GenBank/DDBJ whole genome shotgun (WGS) entry which is preliminary data.</text>
</comment>
<keyword evidence="3 6" id="KW-0812">Transmembrane</keyword>
<feature type="transmembrane region" description="Helical" evidence="6">
    <location>
        <begin position="247"/>
        <end position="266"/>
    </location>
</feature>
<dbReference type="InterPro" id="IPR002781">
    <property type="entry name" value="TM_pro_TauE-like"/>
</dbReference>
<evidence type="ECO:0000256" key="4">
    <source>
        <dbReference type="ARBA" id="ARBA00022989"/>
    </source>
</evidence>
<keyword evidence="6" id="KW-1003">Cell membrane</keyword>
<gene>
    <name evidence="7" type="ORF">ACFPER_01945</name>
</gene>
<dbReference type="RefSeq" id="WP_307835078.1">
    <property type="nucleotide sequence ID" value="NZ_JAFBBW010000001.1"/>
</dbReference>
<protein>
    <recommendedName>
        <fullName evidence="6">Probable membrane transporter protein</fullName>
    </recommendedName>
</protein>
<keyword evidence="8" id="KW-1185">Reference proteome</keyword>
<accession>A0ABV9R095</accession>
<evidence type="ECO:0000256" key="5">
    <source>
        <dbReference type="ARBA" id="ARBA00023136"/>
    </source>
</evidence>
<dbReference type="PANTHER" id="PTHR43701">
    <property type="entry name" value="MEMBRANE TRANSPORTER PROTEIN MJ0441-RELATED"/>
    <property type="match status" value="1"/>
</dbReference>
<feature type="transmembrane region" description="Helical" evidence="6">
    <location>
        <begin position="115"/>
        <end position="133"/>
    </location>
</feature>
<dbReference type="Pfam" id="PF01925">
    <property type="entry name" value="TauE"/>
    <property type="match status" value="2"/>
</dbReference>
<feature type="transmembrane region" description="Helical" evidence="6">
    <location>
        <begin position="87"/>
        <end position="108"/>
    </location>
</feature>
<keyword evidence="5 6" id="KW-0472">Membrane</keyword>
<dbReference type="Proteomes" id="UP001595960">
    <property type="component" value="Unassembled WGS sequence"/>
</dbReference>
<sequence length="274" mass="27213">MTTPPPDPAPPDAGTPPAPAWRFLVVGAVGGLLSGMFGVGGGIVMVPLLILLAGMDQRRASATSLAAIVPTAVAGSVAYLVNGQVDLVAALLVAVGGIAGGWLGAKLLARLPLGWLRWLFIALIVVVAVRLVVAAPERVADPVPLELGPALGLVALGLVVGIASGLFGIGGGLIMVPAFMTLFGLGDLIARGTSLVAMIPTAVSGTLTNVRSGIVDLRAALIAGLAATVAALPGVALAFLVPPAVGAWLFAALLLVAAVQLAVRAVRAQRVGRA</sequence>
<feature type="transmembrane region" description="Helical" evidence="6">
    <location>
        <begin position="219"/>
        <end position="241"/>
    </location>
</feature>
<reference evidence="8" key="1">
    <citation type="journal article" date="2019" name="Int. J. Syst. Evol. Microbiol.">
        <title>The Global Catalogue of Microorganisms (GCM) 10K type strain sequencing project: providing services to taxonomists for standard genome sequencing and annotation.</title>
        <authorList>
            <consortium name="The Broad Institute Genomics Platform"/>
            <consortium name="The Broad Institute Genome Sequencing Center for Infectious Disease"/>
            <person name="Wu L."/>
            <person name="Ma J."/>
        </authorList>
    </citation>
    <scope>NUCLEOTIDE SEQUENCE [LARGE SCALE GENOMIC DNA]</scope>
    <source>
        <strain evidence="8">CGMCC 1.12192</strain>
    </source>
</reference>
<proteinExistence type="inferred from homology"/>
<evidence type="ECO:0000256" key="2">
    <source>
        <dbReference type="ARBA" id="ARBA00009142"/>
    </source>
</evidence>
<name>A0ABV9R095_9MICO</name>
<feature type="transmembrane region" description="Helical" evidence="6">
    <location>
        <begin position="153"/>
        <end position="185"/>
    </location>
</feature>
<evidence type="ECO:0000313" key="7">
    <source>
        <dbReference type="EMBL" id="MFC4827531.1"/>
    </source>
</evidence>
<evidence type="ECO:0000256" key="3">
    <source>
        <dbReference type="ARBA" id="ARBA00022692"/>
    </source>
</evidence>
<keyword evidence="4 6" id="KW-1133">Transmembrane helix</keyword>
<evidence type="ECO:0000256" key="1">
    <source>
        <dbReference type="ARBA" id="ARBA00004141"/>
    </source>
</evidence>
<evidence type="ECO:0000256" key="6">
    <source>
        <dbReference type="RuleBase" id="RU363041"/>
    </source>
</evidence>
<feature type="transmembrane region" description="Helical" evidence="6">
    <location>
        <begin position="60"/>
        <end position="81"/>
    </location>
</feature>
<feature type="transmembrane region" description="Helical" evidence="6">
    <location>
        <begin position="20"/>
        <end position="53"/>
    </location>
</feature>
<dbReference type="InterPro" id="IPR051598">
    <property type="entry name" value="TSUP/Inactive_protease-like"/>
</dbReference>
<organism evidence="7 8">
    <name type="scientific">Agromyces aurantiacus</name>
    <dbReference type="NCBI Taxonomy" id="165814"/>
    <lineage>
        <taxon>Bacteria</taxon>
        <taxon>Bacillati</taxon>
        <taxon>Actinomycetota</taxon>
        <taxon>Actinomycetes</taxon>
        <taxon>Micrococcales</taxon>
        <taxon>Microbacteriaceae</taxon>
        <taxon>Agromyces</taxon>
    </lineage>
</organism>
<comment type="similarity">
    <text evidence="2 6">Belongs to the 4-toluene sulfonate uptake permease (TSUP) (TC 2.A.102) family.</text>
</comment>